<dbReference type="EMBL" id="UXUI01009912">
    <property type="protein sequence ID" value="VDD94492.1"/>
    <property type="molecule type" value="Genomic_DNA"/>
</dbReference>
<protein>
    <submittedName>
        <fullName evidence="4">G_PROTEIN_RECEP_F1_2 domain-containing protein</fullName>
    </submittedName>
</protein>
<keyword evidence="1" id="KW-0812">Transmembrane</keyword>
<reference evidence="4" key="1">
    <citation type="submission" date="2017-02" db="UniProtKB">
        <authorList>
            <consortium name="WormBaseParasite"/>
        </authorList>
    </citation>
    <scope>IDENTIFICATION</scope>
</reference>
<evidence type="ECO:0000313" key="4">
    <source>
        <dbReference type="WBParaSite" id="EVEC_0000985801-mRNA-1"/>
    </source>
</evidence>
<dbReference type="Gene3D" id="1.20.1070.10">
    <property type="entry name" value="Rhodopsin 7-helix transmembrane proteins"/>
    <property type="match status" value="1"/>
</dbReference>
<keyword evidence="3" id="KW-1185">Reference proteome</keyword>
<feature type="transmembrane region" description="Helical" evidence="1">
    <location>
        <begin position="109"/>
        <end position="132"/>
    </location>
</feature>
<evidence type="ECO:0000313" key="3">
    <source>
        <dbReference type="Proteomes" id="UP000274131"/>
    </source>
</evidence>
<feature type="transmembrane region" description="Helical" evidence="1">
    <location>
        <begin position="144"/>
        <end position="164"/>
    </location>
</feature>
<feature type="transmembrane region" description="Helical" evidence="1">
    <location>
        <begin position="74"/>
        <end position="97"/>
    </location>
</feature>
<gene>
    <name evidence="2" type="ORF">EVEC_LOCUS9243</name>
</gene>
<dbReference type="SUPFAM" id="SSF81321">
    <property type="entry name" value="Family A G protein-coupled receptor-like"/>
    <property type="match status" value="1"/>
</dbReference>
<evidence type="ECO:0000256" key="1">
    <source>
        <dbReference type="SAM" id="Phobius"/>
    </source>
</evidence>
<keyword evidence="1" id="KW-0472">Membrane</keyword>
<accession>A0A0N4VGE7</accession>
<reference evidence="2 3" key="2">
    <citation type="submission" date="2018-10" db="EMBL/GenBank/DDBJ databases">
        <authorList>
            <consortium name="Pathogen Informatics"/>
        </authorList>
    </citation>
    <scope>NUCLEOTIDE SEQUENCE [LARGE SCALE GENOMIC DNA]</scope>
</reference>
<organism evidence="4">
    <name type="scientific">Enterobius vermicularis</name>
    <name type="common">Human pinworm</name>
    <dbReference type="NCBI Taxonomy" id="51028"/>
    <lineage>
        <taxon>Eukaryota</taxon>
        <taxon>Metazoa</taxon>
        <taxon>Ecdysozoa</taxon>
        <taxon>Nematoda</taxon>
        <taxon>Chromadorea</taxon>
        <taxon>Rhabditida</taxon>
        <taxon>Spirurina</taxon>
        <taxon>Oxyuridomorpha</taxon>
        <taxon>Oxyuroidea</taxon>
        <taxon>Oxyuridae</taxon>
        <taxon>Enterobius</taxon>
    </lineage>
</organism>
<proteinExistence type="predicted"/>
<feature type="transmembrane region" description="Helical" evidence="1">
    <location>
        <begin position="29"/>
        <end position="53"/>
    </location>
</feature>
<dbReference type="WBParaSite" id="EVEC_0000985801-mRNA-1">
    <property type="protein sequence ID" value="EVEC_0000985801-mRNA-1"/>
    <property type="gene ID" value="EVEC_0000985801"/>
</dbReference>
<keyword evidence="1" id="KW-1133">Transmembrane helix</keyword>
<sequence length="169" mass="19282">MTESTVGRRNKRLELCMGMYDGVDENRTGIGLTLAIFTTIAFSMNILLLVVLWQQKKKAQLLMYKKIQSLSVAQLLYISCNYPLMIPCTLTICSFYADWSMISIAWLNTMGYYVAITVNCLIGIERISLFILPNVHNYIEVYSVVFIMIPWVYGGLITLITTAMGCYKR</sequence>
<dbReference type="AlphaFoldDB" id="A0A0N4VGE7"/>
<dbReference type="Proteomes" id="UP000274131">
    <property type="component" value="Unassembled WGS sequence"/>
</dbReference>
<name>A0A0N4VGE7_ENTVE</name>
<evidence type="ECO:0000313" key="2">
    <source>
        <dbReference type="EMBL" id="VDD94492.1"/>
    </source>
</evidence>